<dbReference type="HOGENOM" id="CLU_536242_0_0_5"/>
<dbReference type="STRING" id="314232.SKA53_14841"/>
<evidence type="ECO:0000256" key="2">
    <source>
        <dbReference type="ARBA" id="ARBA00022801"/>
    </source>
</evidence>
<evidence type="ECO:0000313" key="3">
    <source>
        <dbReference type="EMBL" id="EAQ06834.1"/>
    </source>
</evidence>
<comment type="similarity">
    <text evidence="1">Belongs to the peptidase S13 family.</text>
</comment>
<keyword evidence="4" id="KW-1185">Reference proteome</keyword>
<dbReference type="GO" id="GO:0000270">
    <property type="term" value="P:peptidoglycan metabolic process"/>
    <property type="evidence" value="ECO:0007669"/>
    <property type="project" value="TreeGrafter"/>
</dbReference>
<dbReference type="PROSITE" id="PS51318">
    <property type="entry name" value="TAT"/>
    <property type="match status" value="1"/>
</dbReference>
<dbReference type="Gene3D" id="3.40.710.10">
    <property type="entry name" value="DD-peptidase/beta-lactamase superfamily"/>
    <property type="match status" value="2"/>
</dbReference>
<organism evidence="3 4">
    <name type="scientific">Yoonia vestfoldensis SKA53</name>
    <dbReference type="NCBI Taxonomy" id="314232"/>
    <lineage>
        <taxon>Bacteria</taxon>
        <taxon>Pseudomonadati</taxon>
        <taxon>Pseudomonadota</taxon>
        <taxon>Alphaproteobacteria</taxon>
        <taxon>Rhodobacterales</taxon>
        <taxon>Paracoccaceae</taxon>
        <taxon>Yoonia</taxon>
    </lineage>
</organism>
<keyword evidence="3" id="KW-0121">Carboxypeptidase</keyword>
<dbReference type="EMBL" id="AAMS01000004">
    <property type="protein sequence ID" value="EAQ06834.1"/>
    <property type="molecule type" value="Genomic_DNA"/>
</dbReference>
<dbReference type="GO" id="GO:0004185">
    <property type="term" value="F:serine-type carboxypeptidase activity"/>
    <property type="evidence" value="ECO:0007669"/>
    <property type="project" value="InterPro"/>
</dbReference>
<dbReference type="AlphaFoldDB" id="A3V5B6"/>
<reference evidence="3 4" key="1">
    <citation type="submission" date="2006-01" db="EMBL/GenBank/DDBJ databases">
        <authorList>
            <person name="Hagstrom A."/>
            <person name="Ferriera S."/>
            <person name="Johnson J."/>
            <person name="Kravitz S."/>
            <person name="Halpern A."/>
            <person name="Remington K."/>
            <person name="Beeson K."/>
            <person name="Tran B."/>
            <person name="Rogers Y.-H."/>
            <person name="Friedman R."/>
            <person name="Venter J.C."/>
        </authorList>
    </citation>
    <scope>NUCLEOTIDE SEQUENCE [LARGE SCALE GENOMIC DNA]</scope>
    <source>
        <strain evidence="3 4">SKA53</strain>
    </source>
</reference>
<dbReference type="InterPro" id="IPR000667">
    <property type="entry name" value="Peptidase_S13"/>
</dbReference>
<dbReference type="eggNOG" id="COG2027">
    <property type="taxonomic scope" value="Bacteria"/>
</dbReference>
<accession>A3V5B6</accession>
<sequence length="490" mass="52605">MVMRPTRRQMLAGLGATLATGAYAEAPLRSYRPIARVSPRAALDSIVARAGISGQVGVALGDPATGEVLETYNAAAPLPPASVTKAVTALYALETLGPDHRFTTRVLAQGTLQGGILDGHLILAGGGDPNLDTDEMARLVDATYAAGLREVRGDFLVWDGALPSLDQIDPAQLPHVGYNPALGGLNLNYNRVHFEWRRQGQNFVTAMDARSDTQRPPVTIARMRVVDRDQPVFTHARDGDVDDWTVARSALNAEGSRWLPVRAPALYAAEVFAVFARSKGIMLGHPRVIPALPQAVELARHDGQPLAGVLAQMMRYSTNITAEALGLTATARIAGQVRGLRISAQDMARWAGMRAPGIAPQFADHSGLGDASQISAADMVAFLQARDVQAQLRPLMRDIRLVDQNQTAISAGQVDVQAKTGTLNFVSALAGYLRSAGGRDLSFAIFAADLEARDRGKALGEEIPPGARRWNAQARRLQQDIVQQWALRAY</sequence>
<dbReference type="Proteomes" id="UP000004507">
    <property type="component" value="Unassembled WGS sequence"/>
</dbReference>
<comment type="caution">
    <text evidence="3">The sequence shown here is derived from an EMBL/GenBank/DDBJ whole genome shotgun (WGS) entry which is preliminary data.</text>
</comment>
<dbReference type="InterPro" id="IPR006311">
    <property type="entry name" value="TAT_signal"/>
</dbReference>
<dbReference type="PRINTS" id="PR00922">
    <property type="entry name" value="DADACBPTASE3"/>
</dbReference>
<name>A3V5B6_9RHOB</name>
<keyword evidence="3" id="KW-0645">Protease</keyword>
<protein>
    <submittedName>
        <fullName evidence="3">D-alanyl-D-alaninecarboxypeptidase/D-alanyl-D-alanine-endopeptidase</fullName>
    </submittedName>
</protein>
<gene>
    <name evidence="3" type="ORF">SKA53_14841</name>
</gene>
<dbReference type="PANTHER" id="PTHR30023:SF0">
    <property type="entry name" value="PENICILLIN-SENSITIVE CARBOXYPEPTIDASE A"/>
    <property type="match status" value="1"/>
</dbReference>
<proteinExistence type="inferred from homology"/>
<dbReference type="InterPro" id="IPR012338">
    <property type="entry name" value="Beta-lactam/transpept-like"/>
</dbReference>
<dbReference type="Pfam" id="PF02113">
    <property type="entry name" value="Peptidase_S13"/>
    <property type="match status" value="1"/>
</dbReference>
<keyword evidence="2" id="KW-0378">Hydrolase</keyword>
<dbReference type="RefSeq" id="WP_007206907.1">
    <property type="nucleotide sequence ID" value="NZ_CH672414.1"/>
</dbReference>
<evidence type="ECO:0000256" key="1">
    <source>
        <dbReference type="ARBA" id="ARBA00006096"/>
    </source>
</evidence>
<dbReference type="OrthoDB" id="5372081at2"/>
<dbReference type="PANTHER" id="PTHR30023">
    <property type="entry name" value="D-ALANYL-D-ALANINE CARBOXYPEPTIDASE"/>
    <property type="match status" value="1"/>
</dbReference>
<dbReference type="GO" id="GO:0006508">
    <property type="term" value="P:proteolysis"/>
    <property type="evidence" value="ECO:0007669"/>
    <property type="project" value="InterPro"/>
</dbReference>
<dbReference type="NCBIfam" id="TIGR00666">
    <property type="entry name" value="PBP4"/>
    <property type="match status" value="1"/>
</dbReference>
<evidence type="ECO:0000313" key="4">
    <source>
        <dbReference type="Proteomes" id="UP000004507"/>
    </source>
</evidence>
<dbReference type="SUPFAM" id="SSF56601">
    <property type="entry name" value="beta-lactamase/transpeptidase-like"/>
    <property type="match status" value="1"/>
</dbReference>